<dbReference type="InterPro" id="IPR041535">
    <property type="entry name" value="VbhA"/>
</dbReference>
<dbReference type="CDD" id="cd11586">
    <property type="entry name" value="VbhA_like"/>
    <property type="match status" value="1"/>
</dbReference>
<dbReference type="Pfam" id="PF18495">
    <property type="entry name" value="VbhA"/>
    <property type="match status" value="1"/>
</dbReference>
<dbReference type="EMBL" id="JAURUR010000020">
    <property type="protein sequence ID" value="MDP9766152.1"/>
    <property type="molecule type" value="Genomic_DNA"/>
</dbReference>
<sequence>MTTQNQSRPSPTTPRTPPEITPAERARRAKSIHSIRQSQRIEGGDISPHAQELFAQYVDGTLTLDEVGARLRERYGLPVK</sequence>
<evidence type="ECO:0000256" key="1">
    <source>
        <dbReference type="SAM" id="MobiDB-lite"/>
    </source>
</evidence>
<evidence type="ECO:0000259" key="2">
    <source>
        <dbReference type="Pfam" id="PF18495"/>
    </source>
</evidence>
<feature type="region of interest" description="Disordered" evidence="1">
    <location>
        <begin position="1"/>
        <end position="47"/>
    </location>
</feature>
<evidence type="ECO:0000313" key="4">
    <source>
        <dbReference type="Proteomes" id="UP001232163"/>
    </source>
</evidence>
<dbReference type="InterPro" id="IPR043038">
    <property type="entry name" value="VbhA_sf"/>
</dbReference>
<dbReference type="InterPro" id="IPR033788">
    <property type="entry name" value="VbhA-like"/>
</dbReference>
<protein>
    <recommendedName>
        <fullName evidence="2">Antitoxin VbhA domain-containing protein</fullName>
    </recommendedName>
</protein>
<comment type="caution">
    <text evidence="3">The sequence shown here is derived from an EMBL/GenBank/DDBJ whole genome shotgun (WGS) entry which is preliminary data.</text>
</comment>
<dbReference type="RefSeq" id="WP_307469057.1">
    <property type="nucleotide sequence ID" value="NZ_JAURUR010000020.1"/>
</dbReference>
<gene>
    <name evidence="3" type="ORF">QO006_003616</name>
</gene>
<keyword evidence="4" id="KW-1185">Reference proteome</keyword>
<dbReference type="Proteomes" id="UP001232163">
    <property type="component" value="Unassembled WGS sequence"/>
</dbReference>
<name>A0ABT9MHU1_9DEIO</name>
<organism evidence="3 4">
    <name type="scientific">Deinococcus enclensis</name>
    <dbReference type="NCBI Taxonomy" id="1049582"/>
    <lineage>
        <taxon>Bacteria</taxon>
        <taxon>Thermotogati</taxon>
        <taxon>Deinococcota</taxon>
        <taxon>Deinococci</taxon>
        <taxon>Deinococcales</taxon>
        <taxon>Deinococcaceae</taxon>
        <taxon>Deinococcus</taxon>
    </lineage>
</organism>
<feature type="domain" description="Antitoxin VbhA" evidence="2">
    <location>
        <begin position="28"/>
        <end position="74"/>
    </location>
</feature>
<evidence type="ECO:0000313" key="3">
    <source>
        <dbReference type="EMBL" id="MDP9766152.1"/>
    </source>
</evidence>
<dbReference type="Gene3D" id="1.10.8.1050">
    <property type="entry name" value="Antitoxin VbhA-like"/>
    <property type="match status" value="1"/>
</dbReference>
<accession>A0ABT9MHU1</accession>
<reference evidence="3 4" key="1">
    <citation type="submission" date="2023-07" db="EMBL/GenBank/DDBJ databases">
        <title>Genomic Encyclopedia of Type Strains, Phase IV (KMG-IV): sequencing the most valuable type-strain genomes for metagenomic binning, comparative biology and taxonomic classification.</title>
        <authorList>
            <person name="Goeker M."/>
        </authorList>
    </citation>
    <scope>NUCLEOTIDE SEQUENCE [LARGE SCALE GENOMIC DNA]</scope>
    <source>
        <strain evidence="3 4">NIO-1023</strain>
    </source>
</reference>
<feature type="compositionally biased region" description="Pro residues" evidence="1">
    <location>
        <begin position="11"/>
        <end position="20"/>
    </location>
</feature>
<proteinExistence type="predicted"/>